<evidence type="ECO:0000313" key="1">
    <source>
        <dbReference type="EMBL" id="KAL0154511.1"/>
    </source>
</evidence>
<feature type="non-terminal residue" evidence="1">
    <location>
        <position position="1"/>
    </location>
</feature>
<keyword evidence="2" id="KW-1185">Reference proteome</keyword>
<organism evidence="1 2">
    <name type="scientific">Cirrhinus mrigala</name>
    <name type="common">Mrigala</name>
    <dbReference type="NCBI Taxonomy" id="683832"/>
    <lineage>
        <taxon>Eukaryota</taxon>
        <taxon>Metazoa</taxon>
        <taxon>Chordata</taxon>
        <taxon>Craniata</taxon>
        <taxon>Vertebrata</taxon>
        <taxon>Euteleostomi</taxon>
        <taxon>Actinopterygii</taxon>
        <taxon>Neopterygii</taxon>
        <taxon>Teleostei</taxon>
        <taxon>Ostariophysi</taxon>
        <taxon>Cypriniformes</taxon>
        <taxon>Cyprinidae</taxon>
        <taxon>Labeoninae</taxon>
        <taxon>Labeonini</taxon>
        <taxon>Cirrhinus</taxon>
    </lineage>
</organism>
<feature type="non-terminal residue" evidence="1">
    <location>
        <position position="52"/>
    </location>
</feature>
<gene>
    <name evidence="1" type="ORF">M9458_048774</name>
</gene>
<proteinExistence type="predicted"/>
<protein>
    <submittedName>
        <fullName evidence="1">Uncharacterized protein</fullName>
    </submittedName>
</protein>
<dbReference type="Proteomes" id="UP001529510">
    <property type="component" value="Unassembled WGS sequence"/>
</dbReference>
<comment type="caution">
    <text evidence="1">The sequence shown here is derived from an EMBL/GenBank/DDBJ whole genome shotgun (WGS) entry which is preliminary data.</text>
</comment>
<dbReference type="EMBL" id="JAMKFB020000025">
    <property type="protein sequence ID" value="KAL0154511.1"/>
    <property type="molecule type" value="Genomic_DNA"/>
</dbReference>
<sequence length="52" mass="6048">QNEGLDKEWTEEDEVKQKVLVKNVATQGEEMLIWREACYTALERHADNATVQ</sequence>
<accession>A0ABD0MZT0</accession>
<evidence type="ECO:0000313" key="2">
    <source>
        <dbReference type="Proteomes" id="UP001529510"/>
    </source>
</evidence>
<name>A0ABD0MZT0_CIRMR</name>
<reference evidence="1 2" key="1">
    <citation type="submission" date="2024-05" db="EMBL/GenBank/DDBJ databases">
        <title>Genome sequencing and assembly of Indian major carp, Cirrhinus mrigala (Hamilton, 1822).</title>
        <authorList>
            <person name="Mohindra V."/>
            <person name="Chowdhury L.M."/>
            <person name="Lal K."/>
            <person name="Jena J.K."/>
        </authorList>
    </citation>
    <scope>NUCLEOTIDE SEQUENCE [LARGE SCALE GENOMIC DNA]</scope>
    <source>
        <strain evidence="1">CM1030</strain>
        <tissue evidence="1">Blood</tissue>
    </source>
</reference>
<dbReference type="AlphaFoldDB" id="A0ABD0MZT0"/>